<protein>
    <submittedName>
        <fullName evidence="3">Uncharacterized protein</fullName>
    </submittedName>
</protein>
<dbReference type="GO" id="GO:0003677">
    <property type="term" value="F:DNA binding"/>
    <property type="evidence" value="ECO:0007669"/>
    <property type="project" value="InterPro"/>
</dbReference>
<organism evidence="3 4">
    <name type="scientific">Gossypium barbadense</name>
    <name type="common">Sea Island cotton</name>
    <name type="synonym">Hibiscus barbadensis</name>
    <dbReference type="NCBI Taxonomy" id="3634"/>
    <lineage>
        <taxon>Eukaryota</taxon>
        <taxon>Viridiplantae</taxon>
        <taxon>Streptophyta</taxon>
        <taxon>Embryophyta</taxon>
        <taxon>Tracheophyta</taxon>
        <taxon>Spermatophyta</taxon>
        <taxon>Magnoliopsida</taxon>
        <taxon>eudicotyledons</taxon>
        <taxon>Gunneridae</taxon>
        <taxon>Pentapetalae</taxon>
        <taxon>rosids</taxon>
        <taxon>malvids</taxon>
        <taxon>Malvales</taxon>
        <taxon>Malvaceae</taxon>
        <taxon>Malvoideae</taxon>
        <taxon>Gossypium</taxon>
    </lineage>
</organism>
<name>A0A2P5Y706_GOSBA</name>
<evidence type="ECO:0000313" key="4">
    <source>
        <dbReference type="Proteomes" id="UP000239757"/>
    </source>
</evidence>
<proteinExistence type="predicted"/>
<comment type="subcellular location">
    <subcellularLocation>
        <location evidence="1">Nucleus</location>
    </subcellularLocation>
</comment>
<evidence type="ECO:0000256" key="2">
    <source>
        <dbReference type="ARBA" id="ARBA00023242"/>
    </source>
</evidence>
<reference evidence="3 4" key="1">
    <citation type="submission" date="2015-01" db="EMBL/GenBank/DDBJ databases">
        <title>Genome of allotetraploid Gossypium barbadense reveals genomic plasticity and fiber elongation in cotton evolution.</title>
        <authorList>
            <person name="Chen X."/>
            <person name="Liu X."/>
            <person name="Zhao B."/>
            <person name="Zheng H."/>
            <person name="Hu Y."/>
            <person name="Lu G."/>
            <person name="Yang C."/>
            <person name="Chen J."/>
            <person name="Shan C."/>
            <person name="Zhang L."/>
            <person name="Zhou Y."/>
            <person name="Wang L."/>
            <person name="Guo W."/>
            <person name="Bai Y."/>
            <person name="Ruan J."/>
            <person name="Shangguan X."/>
            <person name="Mao Y."/>
            <person name="Jiang J."/>
            <person name="Zhu Y."/>
            <person name="Lei J."/>
            <person name="Kang H."/>
            <person name="Chen S."/>
            <person name="He X."/>
            <person name="Wang R."/>
            <person name="Wang Y."/>
            <person name="Chen J."/>
            <person name="Wang L."/>
            <person name="Yu S."/>
            <person name="Wang B."/>
            <person name="Wei J."/>
            <person name="Song S."/>
            <person name="Lu X."/>
            <person name="Gao Z."/>
            <person name="Gu W."/>
            <person name="Deng X."/>
            <person name="Ma D."/>
            <person name="Wang S."/>
            <person name="Liang W."/>
            <person name="Fang L."/>
            <person name="Cai C."/>
            <person name="Zhu X."/>
            <person name="Zhou B."/>
            <person name="Zhang Y."/>
            <person name="Chen Z."/>
            <person name="Xu S."/>
            <person name="Zhu R."/>
            <person name="Wang S."/>
            <person name="Zhang T."/>
            <person name="Zhao G."/>
        </authorList>
    </citation>
    <scope>NUCLEOTIDE SEQUENCE [LARGE SCALE GENOMIC DNA]</scope>
    <source>
        <strain evidence="4">cv. Xinhai21</strain>
        <tissue evidence="3">Leaf</tissue>
    </source>
</reference>
<sequence>MGSKKRIRVKLMEGQTDLKWGYGNKKEEKTNRHGETTKTNEYQWFAYLASKGSSAKDAALEKIVTELREVQKEYDRLKDKGNLVDDDGRLKLNAQIDDGLDNCASSLRYAVHYQERTLRQGLDTCFATGFADVRDCLLGWLFAYGALARFGRLAKEWLSDKDTLHIKEFMSGIISLAGKKRYFTLSEKDLLASLNRFKMIVSLVRDSTYWILKIIEVRNYSDAELKRVFDLLKAMLVVYFDNKKSPIKSGFLKEIFRRHPRIFHRLLGSLQKKCGCAKSDFYVSRHLIW</sequence>
<dbReference type="GO" id="GO:0005730">
    <property type="term" value="C:nucleolus"/>
    <property type="evidence" value="ECO:0007669"/>
    <property type="project" value="InterPro"/>
</dbReference>
<keyword evidence="2" id="KW-0539">Nucleus</keyword>
<dbReference type="OrthoDB" id="342531at2759"/>
<accession>A0A2P5Y706</accession>
<dbReference type="GO" id="GO:0006355">
    <property type="term" value="P:regulation of DNA-templated transcription"/>
    <property type="evidence" value="ECO:0007669"/>
    <property type="project" value="InterPro"/>
</dbReference>
<dbReference type="PANTHER" id="PTHR13213:SF2">
    <property type="entry name" value="MYB-BINDING PROTEIN 1A"/>
    <property type="match status" value="1"/>
</dbReference>
<evidence type="ECO:0000313" key="3">
    <source>
        <dbReference type="EMBL" id="PPS11383.1"/>
    </source>
</evidence>
<dbReference type="Proteomes" id="UP000239757">
    <property type="component" value="Unassembled WGS sequence"/>
</dbReference>
<gene>
    <name evidence="3" type="ORF">GOBAR_AA09286</name>
</gene>
<dbReference type="EMBL" id="KZ663604">
    <property type="protein sequence ID" value="PPS11383.1"/>
    <property type="molecule type" value="Genomic_DNA"/>
</dbReference>
<evidence type="ECO:0000256" key="1">
    <source>
        <dbReference type="ARBA" id="ARBA00004123"/>
    </source>
</evidence>
<dbReference type="AlphaFoldDB" id="A0A2P5Y706"/>
<dbReference type="InterPro" id="IPR007015">
    <property type="entry name" value="DNA_pol_V/MYBBP1A"/>
</dbReference>
<dbReference type="PANTHER" id="PTHR13213">
    <property type="entry name" value="MYB-BINDING PROTEIN 1A FAMILY MEMBER"/>
    <property type="match status" value="1"/>
</dbReference>